<dbReference type="Proteomes" id="UP000284841">
    <property type="component" value="Unassembled WGS sequence"/>
</dbReference>
<dbReference type="EMBL" id="QRMS01000007">
    <property type="protein sequence ID" value="RHJ84081.1"/>
    <property type="molecule type" value="Genomic_DNA"/>
</dbReference>
<evidence type="ECO:0000313" key="1">
    <source>
        <dbReference type="EMBL" id="RHJ84081.1"/>
    </source>
</evidence>
<dbReference type="InterPro" id="IPR021243">
    <property type="entry name" value="DUF2804"/>
</dbReference>
<gene>
    <name evidence="1" type="ORF">DW099_17945</name>
</gene>
<comment type="caution">
    <text evidence="1">The sequence shown here is derived from an EMBL/GenBank/DDBJ whole genome shotgun (WGS) entry which is preliminary data.</text>
</comment>
<dbReference type="PANTHER" id="PTHR35868">
    <property type="entry name" value="DUF2804 DOMAIN-CONTAINING PROTEIN-RELATED"/>
    <property type="match status" value="1"/>
</dbReference>
<protein>
    <submittedName>
        <fullName evidence="1">DUF2804 domain-containing protein</fullName>
    </submittedName>
</protein>
<accession>A0A415DV53</accession>
<dbReference type="STRING" id="1776384.GCA_900086585_00459"/>
<dbReference type="AlphaFoldDB" id="A0A415DV53"/>
<reference evidence="1 2" key="1">
    <citation type="submission" date="2018-08" db="EMBL/GenBank/DDBJ databases">
        <title>A genome reference for cultivated species of the human gut microbiota.</title>
        <authorList>
            <person name="Zou Y."/>
            <person name="Xue W."/>
            <person name="Luo G."/>
        </authorList>
    </citation>
    <scope>NUCLEOTIDE SEQUENCE [LARGE SCALE GENOMIC DNA]</scope>
    <source>
        <strain evidence="1 2">AM07-24</strain>
    </source>
</reference>
<sequence>MMQHEITKAAPLLDAKGHLTEPGYAKSLLPIYDRNAIKAPGWRIKEWDYYYIGNDDYGVALTIADNSYMGLDSVTLLDFRIPWQQTTSPMSFFTGGKVGFPSTSASGDVTHSGKHHALSFQKEGATRVLSFRMDHFYKGKPIEGRLELTEAPGESMVIATPFAGAPDHFYFNQKVNCMTARGSVRFDGQEYVFDPATSFAVLDWGRGVWTYKNTWYWGSASGLVDGVPFGFNIGYGFGDTSAASENMLFYNHKAHKLDHVTFHIPTGQDSKEDYLKPWKFTSNNDRFEMEFQPIIDRHADSNVLLIRSNQHQVFGRFSGKAVLDEGTEIQVENLMGFAEKVYNKW</sequence>
<keyword evidence="2" id="KW-1185">Reference proteome</keyword>
<organism evidence="1 2">
    <name type="scientific">Emergencia timonensis</name>
    <dbReference type="NCBI Taxonomy" id="1776384"/>
    <lineage>
        <taxon>Bacteria</taxon>
        <taxon>Bacillati</taxon>
        <taxon>Bacillota</taxon>
        <taxon>Clostridia</taxon>
        <taxon>Peptostreptococcales</taxon>
        <taxon>Anaerovoracaceae</taxon>
        <taxon>Emergencia</taxon>
    </lineage>
</organism>
<proteinExistence type="predicted"/>
<dbReference type="OrthoDB" id="9762066at2"/>
<dbReference type="Pfam" id="PF10974">
    <property type="entry name" value="DUF2804"/>
    <property type="match status" value="1"/>
</dbReference>
<dbReference type="PANTHER" id="PTHR35868:SF3">
    <property type="entry name" value="DUF2804 DOMAIN-CONTAINING PROTEIN"/>
    <property type="match status" value="1"/>
</dbReference>
<evidence type="ECO:0000313" key="2">
    <source>
        <dbReference type="Proteomes" id="UP000284841"/>
    </source>
</evidence>
<name>A0A415DV53_9FIRM</name>